<feature type="binding site" evidence="5">
    <location>
        <position position="91"/>
    </location>
    <ligand>
        <name>AMP</name>
        <dbReference type="ChEBI" id="CHEBI:456215"/>
    </ligand>
</feature>
<comment type="domain">
    <text evidence="5">Consists of three domains, a large central CORE domain and two small peripheral domains, NMPbind and LID, which undergo movements during catalysis. The LID domain closes over the site of phosphoryl transfer upon ATP binding. Assembling and dissambling the active center during each catalytic cycle provides an effective means to prevent ATP hydrolysis.</text>
</comment>
<feature type="binding site" evidence="5">
    <location>
        <position position="172"/>
    </location>
    <ligand>
        <name>ATP</name>
        <dbReference type="ChEBI" id="CHEBI:30616"/>
    </ligand>
</feature>
<keyword evidence="4 5" id="KW-0418">Kinase</keyword>
<evidence type="ECO:0000256" key="1">
    <source>
        <dbReference type="ARBA" id="ARBA00022679"/>
    </source>
</evidence>
<comment type="caution">
    <text evidence="8">The sequence shown here is derived from an EMBL/GenBank/DDBJ whole genome shotgun (WGS) entry which is preliminary data.</text>
</comment>
<dbReference type="PROSITE" id="PS00113">
    <property type="entry name" value="ADENYLATE_KINASE"/>
    <property type="match status" value="1"/>
</dbReference>
<feature type="binding site" evidence="5">
    <location>
        <position position="36"/>
    </location>
    <ligand>
        <name>AMP</name>
        <dbReference type="ChEBI" id="CHEBI:456215"/>
    </ligand>
</feature>
<dbReference type="HAMAP" id="MF_00235">
    <property type="entry name" value="Adenylate_kinase_Adk"/>
    <property type="match status" value="1"/>
</dbReference>
<feature type="binding site" evidence="5">
    <location>
        <begin position="10"/>
        <end position="15"/>
    </location>
    <ligand>
        <name>ATP</name>
        <dbReference type="ChEBI" id="CHEBI:30616"/>
    </ligand>
</feature>
<evidence type="ECO:0000313" key="8">
    <source>
        <dbReference type="EMBL" id="GGO90104.1"/>
    </source>
</evidence>
<evidence type="ECO:0000256" key="2">
    <source>
        <dbReference type="ARBA" id="ARBA00022727"/>
    </source>
</evidence>
<reference evidence="9" key="1">
    <citation type="journal article" date="2019" name="Int. J. Syst. Evol. Microbiol.">
        <title>The Global Catalogue of Microorganisms (GCM) 10K type strain sequencing project: providing services to taxonomists for standard genome sequencing and annotation.</title>
        <authorList>
            <consortium name="The Broad Institute Genomics Platform"/>
            <consortium name="The Broad Institute Genome Sequencing Center for Infectious Disease"/>
            <person name="Wu L."/>
            <person name="Ma J."/>
        </authorList>
    </citation>
    <scope>NUCLEOTIDE SEQUENCE [LARGE SCALE GENOMIC DNA]</scope>
    <source>
        <strain evidence="9">CGMCC 4.7371</strain>
    </source>
</reference>
<comment type="caution">
    <text evidence="5">Lacks conserved residue(s) required for the propagation of feature annotation.</text>
</comment>
<dbReference type="NCBIfam" id="NF011100">
    <property type="entry name" value="PRK14527.1"/>
    <property type="match status" value="1"/>
</dbReference>
<keyword evidence="9" id="KW-1185">Reference proteome</keyword>
<feature type="binding site" evidence="5">
    <location>
        <position position="31"/>
    </location>
    <ligand>
        <name>AMP</name>
        <dbReference type="ChEBI" id="CHEBI:456215"/>
    </ligand>
</feature>
<gene>
    <name evidence="5 8" type="primary">adk</name>
    <name evidence="8" type="ORF">GCM10011584_21140</name>
</gene>
<name>A0ABQ2ND04_9ACTN</name>
<dbReference type="Gene3D" id="3.40.50.300">
    <property type="entry name" value="P-loop containing nucleotide triphosphate hydrolases"/>
    <property type="match status" value="1"/>
</dbReference>
<accession>A0ABQ2ND04</accession>
<comment type="pathway">
    <text evidence="5">Purine metabolism; AMP biosynthesis via salvage pathway; AMP from ADP: step 1/1.</text>
</comment>
<keyword evidence="5 7" id="KW-0067">ATP-binding</keyword>
<keyword evidence="3 5" id="KW-0547">Nucleotide-binding</keyword>
<dbReference type="EMBL" id="BMNI01000004">
    <property type="protein sequence ID" value="GGO90104.1"/>
    <property type="molecule type" value="Genomic_DNA"/>
</dbReference>
<evidence type="ECO:0000256" key="3">
    <source>
        <dbReference type="ARBA" id="ARBA00022741"/>
    </source>
</evidence>
<feature type="region of interest" description="NMP" evidence="5">
    <location>
        <begin position="30"/>
        <end position="59"/>
    </location>
</feature>
<dbReference type="NCBIfam" id="NF001381">
    <property type="entry name" value="PRK00279.1-3"/>
    <property type="match status" value="1"/>
</dbReference>
<comment type="subunit">
    <text evidence="5 7">Monomer.</text>
</comment>
<evidence type="ECO:0000256" key="5">
    <source>
        <dbReference type="HAMAP-Rule" id="MF_00235"/>
    </source>
</evidence>
<comment type="subcellular location">
    <subcellularLocation>
        <location evidence="5 7">Cytoplasm</location>
    </subcellularLocation>
</comment>
<feature type="binding site" evidence="5">
    <location>
        <position position="144"/>
    </location>
    <ligand>
        <name>AMP</name>
        <dbReference type="ChEBI" id="CHEBI:456215"/>
    </ligand>
</feature>
<comment type="similarity">
    <text evidence="5 6">Belongs to the adenylate kinase family.</text>
</comment>
<evidence type="ECO:0000256" key="6">
    <source>
        <dbReference type="RuleBase" id="RU003330"/>
    </source>
</evidence>
<feature type="binding site" evidence="5">
    <location>
        <begin position="57"/>
        <end position="59"/>
    </location>
    <ligand>
        <name>AMP</name>
        <dbReference type="ChEBI" id="CHEBI:456215"/>
    </ligand>
</feature>
<dbReference type="CDD" id="cd01428">
    <property type="entry name" value="ADK"/>
    <property type="match status" value="1"/>
</dbReference>
<evidence type="ECO:0000256" key="4">
    <source>
        <dbReference type="ARBA" id="ARBA00022777"/>
    </source>
</evidence>
<keyword evidence="2 5" id="KW-0545">Nucleotide biosynthesis</keyword>
<proteinExistence type="inferred from homology"/>
<dbReference type="Pfam" id="PF00406">
    <property type="entry name" value="ADK"/>
    <property type="match status" value="1"/>
</dbReference>
<dbReference type="InterPro" id="IPR027417">
    <property type="entry name" value="P-loop_NTPase"/>
</dbReference>
<feature type="binding site" evidence="5">
    <location>
        <begin position="84"/>
        <end position="87"/>
    </location>
    <ligand>
        <name>AMP</name>
        <dbReference type="ChEBI" id="CHEBI:456215"/>
    </ligand>
</feature>
<dbReference type="Proteomes" id="UP000655410">
    <property type="component" value="Unassembled WGS sequence"/>
</dbReference>
<feature type="binding site" evidence="5">
    <location>
        <position position="133"/>
    </location>
    <ligand>
        <name>AMP</name>
        <dbReference type="ChEBI" id="CHEBI:456215"/>
    </ligand>
</feature>
<evidence type="ECO:0000256" key="7">
    <source>
        <dbReference type="RuleBase" id="RU003331"/>
    </source>
</evidence>
<comment type="function">
    <text evidence="5">Catalyzes the reversible transfer of the terminal phosphate group between ATP and AMP. Plays an important role in cellular energy homeostasis and in adenine nucleotide metabolism.</text>
</comment>
<dbReference type="InterPro" id="IPR033690">
    <property type="entry name" value="Adenylat_kinase_CS"/>
</dbReference>
<dbReference type="SUPFAM" id="SSF52540">
    <property type="entry name" value="P-loop containing nucleoside triphosphate hydrolases"/>
    <property type="match status" value="1"/>
</dbReference>
<keyword evidence="5" id="KW-0963">Cytoplasm</keyword>
<dbReference type="InterPro" id="IPR000850">
    <property type="entry name" value="Adenylat/UMP-CMP_kin"/>
</dbReference>
<protein>
    <recommendedName>
        <fullName evidence="5 7">Adenylate kinase</fullName>
        <shortName evidence="5">AK</shortName>
        <ecNumber evidence="5 7">2.7.4.3</ecNumber>
    </recommendedName>
    <alternativeName>
        <fullName evidence="5">ATP-AMP transphosphorylase</fullName>
    </alternativeName>
    <alternativeName>
        <fullName evidence="5">ATP:AMP phosphotransferase</fullName>
    </alternativeName>
    <alternativeName>
        <fullName evidence="5">Adenylate monophosphate kinase</fullName>
    </alternativeName>
</protein>
<dbReference type="GO" id="GO:0016301">
    <property type="term" value="F:kinase activity"/>
    <property type="evidence" value="ECO:0007669"/>
    <property type="project" value="UniProtKB-KW"/>
</dbReference>
<evidence type="ECO:0000313" key="9">
    <source>
        <dbReference type="Proteomes" id="UP000655410"/>
    </source>
</evidence>
<keyword evidence="1 5" id="KW-0808">Transferase</keyword>
<dbReference type="PANTHER" id="PTHR23359">
    <property type="entry name" value="NUCLEOTIDE KINASE"/>
    <property type="match status" value="1"/>
</dbReference>
<comment type="catalytic activity">
    <reaction evidence="5 7">
        <text>AMP + ATP = 2 ADP</text>
        <dbReference type="Rhea" id="RHEA:12973"/>
        <dbReference type="ChEBI" id="CHEBI:30616"/>
        <dbReference type="ChEBI" id="CHEBI:456215"/>
        <dbReference type="ChEBI" id="CHEBI:456216"/>
        <dbReference type="EC" id="2.7.4.3"/>
    </reaction>
</comment>
<dbReference type="NCBIfam" id="NF011105">
    <property type="entry name" value="PRK14532.1"/>
    <property type="match status" value="1"/>
</dbReference>
<sequence>MRLLIMGPPGAGKGTQAVDLATSIDGAHISTGDMFRENLANQTELGKLAQSYMDAGQYVPDEVTNGMVRDRLAQPDATAFVLDGYPRTADQVAELDDILASMGAKLDGVISLVVADREELVQRMIKRAETSGRADDTEEVIRKRQDVYDAETAALVPIYAERGILHEVDGIGTIDEVAARIAAVVETLQTEVKG</sequence>
<dbReference type="RefSeq" id="WP_188783970.1">
    <property type="nucleotide sequence ID" value="NZ_BMNI01000004.1"/>
</dbReference>
<dbReference type="EC" id="2.7.4.3" evidence="5 7"/>
<feature type="binding site" evidence="5">
    <location>
        <position position="127"/>
    </location>
    <ligand>
        <name>ATP</name>
        <dbReference type="ChEBI" id="CHEBI:30616"/>
    </ligand>
</feature>
<dbReference type="PRINTS" id="PR00094">
    <property type="entry name" value="ADENYLTKNASE"/>
</dbReference>
<organism evidence="8 9">
    <name type="scientific">Nocardioides phosphati</name>
    <dbReference type="NCBI Taxonomy" id="1867775"/>
    <lineage>
        <taxon>Bacteria</taxon>
        <taxon>Bacillati</taxon>
        <taxon>Actinomycetota</taxon>
        <taxon>Actinomycetes</taxon>
        <taxon>Propionibacteriales</taxon>
        <taxon>Nocardioidaceae</taxon>
        <taxon>Nocardioides</taxon>
    </lineage>
</organism>